<feature type="transmembrane region" description="Helical" evidence="1">
    <location>
        <begin position="240"/>
        <end position="262"/>
    </location>
</feature>
<reference evidence="2 3" key="1">
    <citation type="journal article" date="2013" name="Genome Biol.">
        <title>Comparative genomics of the core and accessory genomes of 48 Sinorhizobium strains comprising five genospecies.</title>
        <authorList>
            <person name="Sugawara M."/>
            <person name="Epstein B."/>
            <person name="Badgley B.D."/>
            <person name="Unno T."/>
            <person name="Xu L."/>
            <person name="Reese J."/>
            <person name="Gyaneshwar P."/>
            <person name="Denny R."/>
            <person name="Mudge J."/>
            <person name="Bharti A.K."/>
            <person name="Farmer A.D."/>
            <person name="May G.D."/>
            <person name="Woodward J.E."/>
            <person name="Medigue C."/>
            <person name="Vallenet D."/>
            <person name="Lajus A."/>
            <person name="Rouy Z."/>
            <person name="Martinez-Vaz B."/>
            <person name="Tiffin P."/>
            <person name="Young N.D."/>
            <person name="Sadowsky M.J."/>
        </authorList>
    </citation>
    <scope>NUCLEOTIDE SEQUENCE [LARGE SCALE GENOMIC DNA]</scope>
    <source>
        <strain evidence="2 3">N6B1</strain>
    </source>
</reference>
<dbReference type="KEGG" id="smer:DU99_10930"/>
<comment type="caution">
    <text evidence="2">The sequence shown here is derived from an EMBL/GenBank/DDBJ whole genome shotgun (WGS) entry which is preliminary data.</text>
</comment>
<keyword evidence="1" id="KW-1133">Transmembrane helix</keyword>
<dbReference type="Proteomes" id="UP000429484">
    <property type="component" value="Unassembled WGS sequence"/>
</dbReference>
<keyword evidence="1" id="KW-0472">Membrane</keyword>
<proteinExistence type="predicted"/>
<evidence type="ECO:0008006" key="4">
    <source>
        <dbReference type="Google" id="ProtNLM"/>
    </source>
</evidence>
<evidence type="ECO:0000313" key="3">
    <source>
        <dbReference type="Proteomes" id="UP000429484"/>
    </source>
</evidence>
<organism evidence="2 3">
    <name type="scientific">Rhizobium meliloti</name>
    <name type="common">Ensifer meliloti</name>
    <name type="synonym">Sinorhizobium meliloti</name>
    <dbReference type="NCBI Taxonomy" id="382"/>
    <lineage>
        <taxon>Bacteria</taxon>
        <taxon>Pseudomonadati</taxon>
        <taxon>Pseudomonadota</taxon>
        <taxon>Alphaproteobacteria</taxon>
        <taxon>Hyphomicrobiales</taxon>
        <taxon>Rhizobiaceae</taxon>
        <taxon>Sinorhizobium/Ensifer group</taxon>
        <taxon>Sinorhizobium</taxon>
    </lineage>
</organism>
<dbReference type="EMBL" id="WISR01000260">
    <property type="protein sequence ID" value="MQW37460.1"/>
    <property type="molecule type" value="Genomic_DNA"/>
</dbReference>
<evidence type="ECO:0000256" key="1">
    <source>
        <dbReference type="SAM" id="Phobius"/>
    </source>
</evidence>
<evidence type="ECO:0000313" key="2">
    <source>
        <dbReference type="EMBL" id="MQW37460.1"/>
    </source>
</evidence>
<sequence length="270" mass="29391">MTKTVPQGAAMLLDFIREAEVGSKGRASYDVIYGHNQGKLTKPLTEMTIAEVIRAQKGWARAHGSSAAGGYQFMRATLTGLLKEVPGLRGEQRFDPALQDRLALHLLNRRGFAGFVSGEISPVEFARRLAMEWASLPVLAESQGDRQRIRRGQSYYAGDGLNRALVRPEKLEAVLGAVLAAGSREDEADRVGEEAALVVPARPRRPVSRSGRFWTWLLTAGGTLVTALKELNLVALDWRVQLAILAVIVGFAVYAISSMPAVRDALGLTR</sequence>
<keyword evidence="1" id="KW-0812">Transmembrane</keyword>
<dbReference type="AlphaFoldDB" id="A0AAW9U2U2"/>
<dbReference type="InterPro" id="IPR023346">
    <property type="entry name" value="Lysozyme-like_dom_sf"/>
</dbReference>
<accession>A0AAW9U2U2</accession>
<name>A0AAW9U2U2_RHIML</name>
<protein>
    <recommendedName>
        <fullName evidence="4">Transmembrane protein</fullName>
    </recommendedName>
</protein>
<dbReference type="RefSeq" id="WP_010969637.1">
    <property type="nucleotide sequence ID" value="NZ_BJNJ01000034.1"/>
</dbReference>
<gene>
    <name evidence="2" type="ORF">GHK53_33100</name>
</gene>
<feature type="transmembrane region" description="Helical" evidence="1">
    <location>
        <begin position="211"/>
        <end position="228"/>
    </location>
</feature>
<dbReference type="SUPFAM" id="SSF53955">
    <property type="entry name" value="Lysozyme-like"/>
    <property type="match status" value="1"/>
</dbReference>
<dbReference type="Gene3D" id="1.10.530.10">
    <property type="match status" value="1"/>
</dbReference>